<dbReference type="Proteomes" id="UP000185783">
    <property type="component" value="Unassembled WGS sequence"/>
</dbReference>
<evidence type="ECO:0000256" key="2">
    <source>
        <dbReference type="ARBA" id="ARBA00023015"/>
    </source>
</evidence>
<evidence type="ECO:0000259" key="5">
    <source>
        <dbReference type="PROSITE" id="PS50931"/>
    </source>
</evidence>
<dbReference type="InterPro" id="IPR036390">
    <property type="entry name" value="WH_DNA-bd_sf"/>
</dbReference>
<dbReference type="PRINTS" id="PR00039">
    <property type="entry name" value="HTHLYSR"/>
</dbReference>
<dbReference type="InterPro" id="IPR050176">
    <property type="entry name" value="LTTR"/>
</dbReference>
<proteinExistence type="inferred from homology"/>
<dbReference type="GO" id="GO:0003700">
    <property type="term" value="F:DNA-binding transcription factor activity"/>
    <property type="evidence" value="ECO:0007669"/>
    <property type="project" value="InterPro"/>
</dbReference>
<keyword evidence="4" id="KW-0804">Transcription</keyword>
<dbReference type="FunFam" id="1.10.10.10:FF:000001">
    <property type="entry name" value="LysR family transcriptional regulator"/>
    <property type="match status" value="1"/>
</dbReference>
<sequence length="296" mass="31871">MAISLDIDQLRTFVAIAELGSFRSAGEAVHKTQSAVSMQMKKLEERLNLKLFTKTGRSLLLSEDGRRVLEYARRMVALNDETVDALSISHMTGRIRLGLPDDYAERLLPLVIATFSRINPSINIEVTCESSITIGERIKQDQLDIGIVTDGDCTMIPGQIVRREPLHWVTAADNGLGHVRPVRLAVGPVTSSWRREAVKALDAANIPHIVTYTSASAAALSGAVMAGFAVAVLPESAIRKGLRPIGEQEGLPPLPPCSITMVRSAGAREPIHDALCSHIMTAVGNLSPGTDPVSRA</sequence>
<dbReference type="Gene3D" id="1.10.10.10">
    <property type="entry name" value="Winged helix-like DNA-binding domain superfamily/Winged helix DNA-binding domain"/>
    <property type="match status" value="1"/>
</dbReference>
<evidence type="ECO:0000256" key="4">
    <source>
        <dbReference type="ARBA" id="ARBA00023163"/>
    </source>
</evidence>
<dbReference type="RefSeq" id="WP_028482451.1">
    <property type="nucleotide sequence ID" value="NZ_LVVZ01000041.1"/>
</dbReference>
<dbReference type="InterPro" id="IPR000847">
    <property type="entry name" value="LysR_HTH_N"/>
</dbReference>
<dbReference type="STRING" id="197461.A3843_17255"/>
<accession>A0A1U7JCI2</accession>
<keyword evidence="3" id="KW-0238">DNA-binding</keyword>
<dbReference type="InterPro" id="IPR036388">
    <property type="entry name" value="WH-like_DNA-bd_sf"/>
</dbReference>
<dbReference type="PANTHER" id="PTHR30579:SF7">
    <property type="entry name" value="HTH-TYPE TRANSCRIPTIONAL REGULATOR LRHA-RELATED"/>
    <property type="match status" value="1"/>
</dbReference>
<dbReference type="SUPFAM" id="SSF53850">
    <property type="entry name" value="Periplasmic binding protein-like II"/>
    <property type="match status" value="1"/>
</dbReference>
<keyword evidence="2" id="KW-0805">Transcription regulation</keyword>
<evidence type="ECO:0000313" key="6">
    <source>
        <dbReference type="EMBL" id="OKL42427.1"/>
    </source>
</evidence>
<comment type="caution">
    <text evidence="6">The sequence shown here is derived from an EMBL/GenBank/DDBJ whole genome shotgun (WGS) entry which is preliminary data.</text>
</comment>
<dbReference type="Pfam" id="PF00126">
    <property type="entry name" value="HTH_1"/>
    <property type="match status" value="1"/>
</dbReference>
<evidence type="ECO:0000256" key="3">
    <source>
        <dbReference type="ARBA" id="ARBA00023125"/>
    </source>
</evidence>
<keyword evidence="7" id="KW-1185">Reference proteome</keyword>
<dbReference type="OrthoDB" id="8097684at2"/>
<dbReference type="PANTHER" id="PTHR30579">
    <property type="entry name" value="TRANSCRIPTIONAL REGULATOR"/>
    <property type="match status" value="1"/>
</dbReference>
<protein>
    <submittedName>
        <fullName evidence="6">Transcriptional regulator</fullName>
    </submittedName>
</protein>
<organism evidence="6 7">
    <name type="scientific">Pseudovibrio exalbescens</name>
    <dbReference type="NCBI Taxonomy" id="197461"/>
    <lineage>
        <taxon>Bacteria</taxon>
        <taxon>Pseudomonadati</taxon>
        <taxon>Pseudomonadota</taxon>
        <taxon>Alphaproteobacteria</taxon>
        <taxon>Hyphomicrobiales</taxon>
        <taxon>Stappiaceae</taxon>
        <taxon>Pseudovibrio</taxon>
    </lineage>
</organism>
<evidence type="ECO:0000313" key="7">
    <source>
        <dbReference type="Proteomes" id="UP000185783"/>
    </source>
</evidence>
<dbReference type="GO" id="GO:0003677">
    <property type="term" value="F:DNA binding"/>
    <property type="evidence" value="ECO:0007669"/>
    <property type="project" value="UniProtKB-KW"/>
</dbReference>
<dbReference type="Pfam" id="PF03466">
    <property type="entry name" value="LysR_substrate"/>
    <property type="match status" value="1"/>
</dbReference>
<comment type="similarity">
    <text evidence="1">Belongs to the LysR transcriptional regulatory family.</text>
</comment>
<dbReference type="InterPro" id="IPR005119">
    <property type="entry name" value="LysR_subst-bd"/>
</dbReference>
<feature type="domain" description="HTH lysR-type" evidence="5">
    <location>
        <begin position="5"/>
        <end position="62"/>
    </location>
</feature>
<reference evidence="6 7" key="1">
    <citation type="submission" date="2016-03" db="EMBL/GenBank/DDBJ databases">
        <title>Genome sequence of Nesiotobacter sp. nov., a moderately halophilic alphaproteobacterium isolated from the Yellow Sea, China.</title>
        <authorList>
            <person name="Zhang G."/>
            <person name="Zhang R."/>
        </authorList>
    </citation>
    <scope>NUCLEOTIDE SEQUENCE [LARGE SCALE GENOMIC DNA]</scope>
    <source>
        <strain evidence="6 7">WB1-6</strain>
    </source>
</reference>
<evidence type="ECO:0000256" key="1">
    <source>
        <dbReference type="ARBA" id="ARBA00009437"/>
    </source>
</evidence>
<name>A0A1U7JCI2_9HYPH</name>
<gene>
    <name evidence="6" type="ORF">A3843_17255</name>
</gene>
<dbReference type="SUPFAM" id="SSF46785">
    <property type="entry name" value="Winged helix' DNA-binding domain"/>
    <property type="match status" value="1"/>
</dbReference>
<dbReference type="AlphaFoldDB" id="A0A1U7JCI2"/>
<dbReference type="Gene3D" id="3.40.190.10">
    <property type="entry name" value="Periplasmic binding protein-like II"/>
    <property type="match status" value="2"/>
</dbReference>
<dbReference type="EMBL" id="LVVZ01000041">
    <property type="protein sequence ID" value="OKL42427.1"/>
    <property type="molecule type" value="Genomic_DNA"/>
</dbReference>
<dbReference type="PROSITE" id="PS50931">
    <property type="entry name" value="HTH_LYSR"/>
    <property type="match status" value="1"/>
</dbReference>